<keyword evidence="2 11" id="KW-1003">Cell membrane</keyword>
<evidence type="ECO:0000256" key="4">
    <source>
        <dbReference type="ARBA" id="ARBA00022692"/>
    </source>
</evidence>
<dbReference type="HAMAP" id="MF_00454">
    <property type="entry name" value="FluC"/>
    <property type="match status" value="1"/>
</dbReference>
<feature type="transmembrane region" description="Helical" evidence="11">
    <location>
        <begin position="33"/>
        <end position="55"/>
    </location>
</feature>
<keyword evidence="4 11" id="KW-0812">Transmembrane</keyword>
<proteinExistence type="inferred from homology"/>
<dbReference type="RefSeq" id="WP_248345310.1">
    <property type="nucleotide sequence ID" value="NZ_AP025592.1"/>
</dbReference>
<comment type="activity regulation">
    <text evidence="11">Na(+) is not transported, but it plays an essential structural role and its presence is essential for fluoride channel function.</text>
</comment>
<evidence type="ECO:0000256" key="2">
    <source>
        <dbReference type="ARBA" id="ARBA00022475"/>
    </source>
</evidence>
<dbReference type="Pfam" id="PF02537">
    <property type="entry name" value="CRCB"/>
    <property type="match status" value="1"/>
</dbReference>
<keyword evidence="11" id="KW-0915">Sodium</keyword>
<feature type="transmembrane region" description="Helical" evidence="11">
    <location>
        <begin position="67"/>
        <end position="83"/>
    </location>
</feature>
<evidence type="ECO:0000256" key="3">
    <source>
        <dbReference type="ARBA" id="ARBA00022519"/>
    </source>
</evidence>
<feature type="binding site" evidence="11">
    <location>
        <position position="78"/>
    </location>
    <ligand>
        <name>Na(+)</name>
        <dbReference type="ChEBI" id="CHEBI:29101"/>
        <note>structural</note>
    </ligand>
</feature>
<evidence type="ECO:0000256" key="10">
    <source>
        <dbReference type="ARBA" id="ARBA00035585"/>
    </source>
</evidence>
<dbReference type="Proteomes" id="UP001162734">
    <property type="component" value="Chromosome"/>
</dbReference>
<comment type="subcellular location">
    <subcellularLocation>
        <location evidence="1 11">Cell membrane</location>
        <topology evidence="1 11">Multi-pass membrane protein</topology>
    </subcellularLocation>
</comment>
<evidence type="ECO:0000256" key="7">
    <source>
        <dbReference type="ARBA" id="ARBA00023136"/>
    </source>
</evidence>
<reference evidence="13" key="1">
    <citation type="journal article" date="2022" name="Int. J. Syst. Evol. Microbiol.">
        <title>Anaeromyxobacter oryzae sp. nov., Anaeromyxobacter diazotrophicus sp. nov. and Anaeromyxobacter paludicola sp. nov., isolated from paddy soils.</title>
        <authorList>
            <person name="Itoh H."/>
            <person name="Xu Z."/>
            <person name="Mise K."/>
            <person name="Masuda Y."/>
            <person name="Ushijima N."/>
            <person name="Hayakawa C."/>
            <person name="Shiratori Y."/>
            <person name="Senoo K."/>
        </authorList>
    </citation>
    <scope>NUCLEOTIDE SEQUENCE [LARGE SCALE GENOMIC DNA]</scope>
    <source>
        <strain evidence="13">Red630</strain>
    </source>
</reference>
<keyword evidence="5 11" id="KW-1133">Transmembrane helix</keyword>
<evidence type="ECO:0000256" key="1">
    <source>
        <dbReference type="ARBA" id="ARBA00004651"/>
    </source>
</evidence>
<evidence type="ECO:0000256" key="9">
    <source>
        <dbReference type="ARBA" id="ARBA00035120"/>
    </source>
</evidence>
<dbReference type="PANTHER" id="PTHR28259:SF1">
    <property type="entry name" value="FLUORIDE EXPORT PROTEIN 1-RELATED"/>
    <property type="match status" value="1"/>
</dbReference>
<keyword evidence="6 11" id="KW-0406">Ion transport</keyword>
<keyword evidence="13" id="KW-1185">Reference proteome</keyword>
<dbReference type="EMBL" id="AP025592">
    <property type="protein sequence ID" value="BDG08122.1"/>
    <property type="molecule type" value="Genomic_DNA"/>
</dbReference>
<dbReference type="InterPro" id="IPR003691">
    <property type="entry name" value="FluC"/>
</dbReference>
<keyword evidence="11" id="KW-0813">Transport</keyword>
<gene>
    <name evidence="11 12" type="primary">crcB</name>
    <name evidence="11" type="synonym">fluC</name>
    <name evidence="12" type="ORF">AMPC_12350</name>
</gene>
<keyword evidence="3" id="KW-0997">Cell inner membrane</keyword>
<accession>A0ABM7X8K5</accession>
<comment type="similarity">
    <text evidence="9 11">Belongs to the fluoride channel Fluc/FEX (TC 1.A.43) family.</text>
</comment>
<protein>
    <recommendedName>
        <fullName evidence="11">Fluoride-specific ion channel FluC</fullName>
    </recommendedName>
</protein>
<evidence type="ECO:0000256" key="6">
    <source>
        <dbReference type="ARBA" id="ARBA00023065"/>
    </source>
</evidence>
<feature type="transmembrane region" description="Helical" evidence="11">
    <location>
        <begin position="95"/>
        <end position="121"/>
    </location>
</feature>
<dbReference type="PANTHER" id="PTHR28259">
    <property type="entry name" value="FLUORIDE EXPORT PROTEIN 1-RELATED"/>
    <property type="match status" value="1"/>
</dbReference>
<keyword evidence="8 11" id="KW-0407">Ion channel</keyword>
<evidence type="ECO:0000256" key="8">
    <source>
        <dbReference type="ARBA" id="ARBA00023303"/>
    </source>
</evidence>
<comment type="function">
    <text evidence="11">Fluoride-specific ion channel. Important for reducing fluoride concentration in the cell, thus reducing its toxicity.</text>
</comment>
<comment type="catalytic activity">
    <reaction evidence="10">
        <text>fluoride(in) = fluoride(out)</text>
        <dbReference type="Rhea" id="RHEA:76159"/>
        <dbReference type="ChEBI" id="CHEBI:17051"/>
    </reaction>
    <physiologicalReaction direction="left-to-right" evidence="10">
        <dbReference type="Rhea" id="RHEA:76160"/>
    </physiologicalReaction>
</comment>
<sequence length="127" mass="12912">MIRFLLVCAAGAAGTGARYLVSLGAARWLGTRFPFGTLTVNVAGSFLLAVITVLGLEAGALSPDVRVVLAVGVMGGFTTYSSFNQETLGFLQRGALLQALAYLGLTATSCLVAGVLGTALARWATGA</sequence>
<feature type="binding site" evidence="11">
    <location>
        <position position="75"/>
    </location>
    <ligand>
        <name>Na(+)</name>
        <dbReference type="ChEBI" id="CHEBI:29101"/>
        <note>structural</note>
    </ligand>
</feature>
<organism evidence="12 13">
    <name type="scientific">Anaeromyxobacter paludicola</name>
    <dbReference type="NCBI Taxonomy" id="2918171"/>
    <lineage>
        <taxon>Bacteria</taxon>
        <taxon>Pseudomonadati</taxon>
        <taxon>Myxococcota</taxon>
        <taxon>Myxococcia</taxon>
        <taxon>Myxococcales</taxon>
        <taxon>Cystobacterineae</taxon>
        <taxon>Anaeromyxobacteraceae</taxon>
        <taxon>Anaeromyxobacter</taxon>
    </lineage>
</organism>
<evidence type="ECO:0000256" key="5">
    <source>
        <dbReference type="ARBA" id="ARBA00022989"/>
    </source>
</evidence>
<evidence type="ECO:0000256" key="11">
    <source>
        <dbReference type="HAMAP-Rule" id="MF_00454"/>
    </source>
</evidence>
<keyword evidence="11" id="KW-0479">Metal-binding</keyword>
<evidence type="ECO:0000313" key="12">
    <source>
        <dbReference type="EMBL" id="BDG08122.1"/>
    </source>
</evidence>
<evidence type="ECO:0000313" key="13">
    <source>
        <dbReference type="Proteomes" id="UP001162734"/>
    </source>
</evidence>
<name>A0ABM7X8K5_9BACT</name>
<keyword evidence="7 11" id="KW-0472">Membrane</keyword>